<dbReference type="AlphaFoldDB" id="A0AAQ3LBT2"/>
<proteinExistence type="predicted"/>
<organism evidence="2 3">
    <name type="scientific">Rubellicoccus peritrichatus</name>
    <dbReference type="NCBI Taxonomy" id="3080537"/>
    <lineage>
        <taxon>Bacteria</taxon>
        <taxon>Pseudomonadati</taxon>
        <taxon>Verrucomicrobiota</taxon>
        <taxon>Opitutia</taxon>
        <taxon>Puniceicoccales</taxon>
        <taxon>Cerasicoccaceae</taxon>
        <taxon>Rubellicoccus</taxon>
    </lineage>
</organism>
<feature type="signal peptide" evidence="1">
    <location>
        <begin position="1"/>
        <end position="26"/>
    </location>
</feature>
<dbReference type="Proteomes" id="UP001304300">
    <property type="component" value="Chromosome"/>
</dbReference>
<protein>
    <recommendedName>
        <fullName evidence="4">Lipoprotein</fullName>
    </recommendedName>
</protein>
<keyword evidence="1" id="KW-0732">Signal</keyword>
<evidence type="ECO:0000313" key="2">
    <source>
        <dbReference type="EMBL" id="WOO42506.1"/>
    </source>
</evidence>
<gene>
    <name evidence="2" type="ORF">RZN69_05345</name>
</gene>
<evidence type="ECO:0000313" key="3">
    <source>
        <dbReference type="Proteomes" id="UP001304300"/>
    </source>
</evidence>
<evidence type="ECO:0000256" key="1">
    <source>
        <dbReference type="SAM" id="SignalP"/>
    </source>
</evidence>
<dbReference type="EMBL" id="CP136920">
    <property type="protein sequence ID" value="WOO42506.1"/>
    <property type="molecule type" value="Genomic_DNA"/>
</dbReference>
<dbReference type="RefSeq" id="WP_317835028.1">
    <property type="nucleotide sequence ID" value="NZ_CP136920.1"/>
</dbReference>
<accession>A0AAQ3LBT2</accession>
<keyword evidence="3" id="KW-1185">Reference proteome</keyword>
<reference evidence="2 3" key="1">
    <citation type="submission" date="2023-10" db="EMBL/GenBank/DDBJ databases">
        <title>Rubellicoccus peritrichatus gen. nov., sp. nov., isolated from an algae of coral reef tank.</title>
        <authorList>
            <person name="Luo J."/>
        </authorList>
    </citation>
    <scope>NUCLEOTIDE SEQUENCE [LARGE SCALE GENOMIC DNA]</scope>
    <source>
        <strain evidence="2 3">CR14</strain>
    </source>
</reference>
<feature type="chain" id="PRO_5042886696" description="Lipoprotein" evidence="1">
    <location>
        <begin position="27"/>
        <end position="231"/>
    </location>
</feature>
<sequence length="231" mass="25688">MRIRIKFAISSLLLLLLALNSGCTTTTGIKKKLTTDDLLGIKDLVIETQVKQPFDIYLSRDNETGTGFAIGGLLGATIESSIRTSNDRELSEPLVQQLINFRLQAVIEANLEKSLGTSGLFETISTVPPGQMHGSLSSGQARLEIIVNRWGYRRSSANDKQVTAFMECSISLTRGDTSKEVWQYDTQLFSHNTYYPEHLSNDIESVRTDMRGLAARLANRITNELKYAPNQ</sequence>
<name>A0AAQ3LBT2_9BACT</name>
<evidence type="ECO:0008006" key="4">
    <source>
        <dbReference type="Google" id="ProtNLM"/>
    </source>
</evidence>
<dbReference type="KEGG" id="puo:RZN69_05345"/>